<gene>
    <name evidence="5" type="ORF">EXE58_10835</name>
</gene>
<comment type="similarity">
    <text evidence="1">Belongs to the ATP-dependent AMP-binding enzyme family.</text>
</comment>
<evidence type="ECO:0000259" key="3">
    <source>
        <dbReference type="Pfam" id="PF00501"/>
    </source>
</evidence>
<dbReference type="EMBL" id="CP038436">
    <property type="protein sequence ID" value="QBX55906.1"/>
    <property type="molecule type" value="Genomic_DNA"/>
</dbReference>
<dbReference type="Gene3D" id="3.40.50.12780">
    <property type="entry name" value="N-terminal domain of ligase-like"/>
    <property type="match status" value="1"/>
</dbReference>
<dbReference type="PROSITE" id="PS00455">
    <property type="entry name" value="AMP_BINDING"/>
    <property type="match status" value="1"/>
</dbReference>
<sequence length="553" mass="60802">MATKPQTQVRDRYEPDQIKDYYEAGLWQSKSFYELITERAENHGDRRFCFDSTTSLTYAEFHDQALRLAVGLKRQGIERGDRVAVQLPNWTEFPVIAAALSRIGAIIVPIMPIYRDDEVGYTLRHSGAVAAFTCEEMKGFNHLRMFQELRADAPDVRFLVAVRPSEAVDNGTFAFQDLLVEGSHEELETEAGDDSSPDDGFLIVYTSGTTSRPKGCYHTFNTLHASARAMADGLAYTSDDVQFGPSPITHSTGLVTSVLLPMLVGAQTHFMEAWDPEEGLRRIEEHKCTAAVTATPFIQMLMGAYDPERHDPSSLRLWVCAGSPIPGSVIEQAAEMLPGCRTLSLYGRSENMTTTMCKVDDPSQRSVTSDGSAMAGAEVKVVDSEGNEVARGEEGDIAFRGPSHMLEYFNDPQQTAALFTADGFSRSGDLGRMDADGFVRVTGRLKDIVIRGGMNISAREIEEHLLSHPAIENAAVVGMPDERLGEKVCAYVILKPGAEPLSVEQTAEFLRSHGVATQKLPERIEITEGFPMTATGKIQKHLLRADVAEKLKG</sequence>
<evidence type="ECO:0000256" key="2">
    <source>
        <dbReference type="ARBA" id="ARBA00022598"/>
    </source>
</evidence>
<dbReference type="PANTHER" id="PTHR43201">
    <property type="entry name" value="ACYL-COA SYNTHETASE"/>
    <property type="match status" value="1"/>
</dbReference>
<dbReference type="SUPFAM" id="SSF56801">
    <property type="entry name" value="Acetyl-CoA synthetase-like"/>
    <property type="match status" value="1"/>
</dbReference>
<dbReference type="GO" id="GO:0006631">
    <property type="term" value="P:fatty acid metabolic process"/>
    <property type="evidence" value="ECO:0007669"/>
    <property type="project" value="TreeGrafter"/>
</dbReference>
<feature type="domain" description="AMP-dependent synthetase/ligase" evidence="3">
    <location>
        <begin position="37"/>
        <end position="409"/>
    </location>
</feature>
<dbReference type="Pfam" id="PF13193">
    <property type="entry name" value="AMP-binding_C"/>
    <property type="match status" value="1"/>
</dbReference>
<dbReference type="InterPro" id="IPR045851">
    <property type="entry name" value="AMP-bd_C_sf"/>
</dbReference>
<keyword evidence="2 5" id="KW-0436">Ligase</keyword>
<evidence type="ECO:0000259" key="4">
    <source>
        <dbReference type="Pfam" id="PF13193"/>
    </source>
</evidence>
<dbReference type="OrthoDB" id="9803968at2"/>
<proteinExistence type="inferred from homology"/>
<dbReference type="InterPro" id="IPR042099">
    <property type="entry name" value="ANL_N_sf"/>
</dbReference>
<evidence type="ECO:0000313" key="6">
    <source>
        <dbReference type="Proteomes" id="UP000294853"/>
    </source>
</evidence>
<dbReference type="Gene3D" id="3.30.300.30">
    <property type="match status" value="1"/>
</dbReference>
<organism evidence="5 6">
    <name type="scientific">Nocardioides seonyuensis</name>
    <dbReference type="NCBI Taxonomy" id="2518371"/>
    <lineage>
        <taxon>Bacteria</taxon>
        <taxon>Bacillati</taxon>
        <taxon>Actinomycetota</taxon>
        <taxon>Actinomycetes</taxon>
        <taxon>Propionibacteriales</taxon>
        <taxon>Nocardioidaceae</taxon>
        <taxon>Nocardioides</taxon>
    </lineage>
</organism>
<dbReference type="Proteomes" id="UP000294853">
    <property type="component" value="Chromosome"/>
</dbReference>
<keyword evidence="6" id="KW-1185">Reference proteome</keyword>
<dbReference type="GO" id="GO:0031956">
    <property type="term" value="F:medium-chain fatty acid-CoA ligase activity"/>
    <property type="evidence" value="ECO:0007669"/>
    <property type="project" value="TreeGrafter"/>
</dbReference>
<name>A0A4P7IF96_9ACTN</name>
<protein>
    <submittedName>
        <fullName evidence="5">Cyclohexanecarboxylate-CoA ligase</fullName>
    </submittedName>
</protein>
<dbReference type="InterPro" id="IPR020845">
    <property type="entry name" value="AMP-binding_CS"/>
</dbReference>
<feature type="domain" description="AMP-binding enzyme C-terminal" evidence="4">
    <location>
        <begin position="460"/>
        <end position="537"/>
    </location>
</feature>
<reference evidence="5 6" key="1">
    <citation type="submission" date="2019-03" db="EMBL/GenBank/DDBJ databases">
        <title>Three New Species of Nocardioides, Nocardioides euryhalodurans sp. nov., Nocardioides seonyuensis sp. nov. and Nocardioides eburneoflavus sp. nov. Iolated from Soil.</title>
        <authorList>
            <person name="Roh S.G."/>
            <person name="Lee C."/>
            <person name="Kim M.-K."/>
            <person name="Kim S.B."/>
        </authorList>
    </citation>
    <scope>NUCLEOTIDE SEQUENCE [LARGE SCALE GENOMIC DNA]</scope>
    <source>
        <strain evidence="5 6">MMS17-SY207-3</strain>
    </source>
</reference>
<dbReference type="InterPro" id="IPR025110">
    <property type="entry name" value="AMP-bd_C"/>
</dbReference>
<dbReference type="InterPro" id="IPR000873">
    <property type="entry name" value="AMP-dep_synth/lig_dom"/>
</dbReference>
<dbReference type="AlphaFoldDB" id="A0A4P7IF96"/>
<evidence type="ECO:0000313" key="5">
    <source>
        <dbReference type="EMBL" id="QBX55906.1"/>
    </source>
</evidence>
<dbReference type="KEGG" id="nsn:EXE58_10835"/>
<evidence type="ECO:0000256" key="1">
    <source>
        <dbReference type="ARBA" id="ARBA00006432"/>
    </source>
</evidence>
<dbReference type="RefSeq" id="WP_135267897.1">
    <property type="nucleotide sequence ID" value="NZ_CP038436.1"/>
</dbReference>
<dbReference type="Pfam" id="PF00501">
    <property type="entry name" value="AMP-binding"/>
    <property type="match status" value="1"/>
</dbReference>
<dbReference type="PANTHER" id="PTHR43201:SF5">
    <property type="entry name" value="MEDIUM-CHAIN ACYL-COA LIGASE ACSF2, MITOCHONDRIAL"/>
    <property type="match status" value="1"/>
</dbReference>
<accession>A0A4P7IF96</accession>